<dbReference type="VEuPathDB" id="FungiDB:TEQG_00691"/>
<dbReference type="Pfam" id="PF00616">
    <property type="entry name" value="RasGAP"/>
    <property type="match status" value="1"/>
</dbReference>
<dbReference type="Pfam" id="PF00612">
    <property type="entry name" value="IQ"/>
    <property type="match status" value="1"/>
</dbReference>
<feature type="compositionally biased region" description="Basic and acidic residues" evidence="1">
    <location>
        <begin position="64"/>
        <end position="73"/>
    </location>
</feature>
<dbReference type="InterPro" id="IPR008936">
    <property type="entry name" value="Rho_GTPase_activation_prot"/>
</dbReference>
<dbReference type="InterPro" id="IPR000593">
    <property type="entry name" value="RasGAP_C"/>
</dbReference>
<dbReference type="Pfam" id="PF03836">
    <property type="entry name" value="RasGAP_C"/>
    <property type="match status" value="1"/>
</dbReference>
<feature type="region of interest" description="Disordered" evidence="1">
    <location>
        <begin position="181"/>
        <end position="203"/>
    </location>
</feature>
<evidence type="ECO:0000313" key="4">
    <source>
        <dbReference type="EMBL" id="EGE01645.1"/>
    </source>
</evidence>
<dbReference type="PROSITE" id="PS50096">
    <property type="entry name" value="IQ"/>
    <property type="match status" value="5"/>
</dbReference>
<dbReference type="PROSITE" id="PS50018">
    <property type="entry name" value="RAS_GTPASE_ACTIV_2"/>
    <property type="match status" value="1"/>
</dbReference>
<evidence type="ECO:0000259" key="2">
    <source>
        <dbReference type="PROSITE" id="PS50018"/>
    </source>
</evidence>
<keyword evidence="5" id="KW-1185">Reference proteome</keyword>
<dbReference type="PROSITE" id="PS50021">
    <property type="entry name" value="CH"/>
    <property type="match status" value="1"/>
</dbReference>
<dbReference type="InterPro" id="IPR001715">
    <property type="entry name" value="CH_dom"/>
</dbReference>
<dbReference type="PANTHER" id="PTHR14149:SF14">
    <property type="entry name" value="CALPONIN-HOMOLOGY (CH) DOMAIN-CONTAINING PROTEIN"/>
    <property type="match status" value="1"/>
</dbReference>
<feature type="domain" description="Calponin-homology (CH)" evidence="3">
    <location>
        <begin position="295"/>
        <end position="412"/>
    </location>
</feature>
<dbReference type="eggNOG" id="KOG2128">
    <property type="taxonomic scope" value="Eukaryota"/>
</dbReference>
<sequence>MSSNPPSLRRRGQSELAPASYGPLRHGSTASTNSSIYSMSSNSYVPSRTSTVSSHAPSDFMPDTPERKTEQRGRLGSFDTQMSAGETYGNIRRSLRPLPQAPNGTPPKSRPSTSSSCHGRSQTMSGLVPQPEFTSPHSKSVRSQTPEFTSPFSKQLNSPSYDHISPVIQEKDEPIEPLTQSMRRSHHTRTQSTPHATPSLQTSFTAPELQTFQKSRTGHLRTLSQIAQGDSDEFAIATASPSVVGLQGRRRLKRADSVRGGPKAATASKPAGVSAWTATNWMDKQRRFLQAYEYLCHIGEAKEWIEDVIQKPIPPIVQLEEALRDGVTLAELVQALYPHRTLRIFYSPKLQFRHSDNIALFFRFLDEIELPEVIHCIHALSWLLYKNGVVDFRIGNLVGQLEFEHHELEQTQRGLDQAGVTMPSFSGMGAKFGAEPEPEPAPEPEPIETEEERIARELNENEDSVADLQSQARGALLRLRLGDLMQGLWDQEHLLIDLQSRIRGDWARQIADYRLGMQRFATDLQSAARRFVVRMRQKNDQYWCKAAEEHVLQFQSLVRAKKAKAEVQHIHTLARREEHGIKSFQAAIRGALARKLEHDRYEETKDAEGAVHLLQSAIRGMLLRRSVQVDRGYLERKAAAVTDIQSIVRAIATRSRIEDQKASLAMFTQSWLNIQSAVRANATRCKIERDKAMLAKSTPNWLNIQSMARAIAVRHRVEDAKATLAQFTPEWLNIQSIARANASRNRINGEKALLAKYSPNWMDLQSISRAIAVRRKIEQTKKEFSTHEESVISLQGFIRGQLLRADVEACKCALLASADSITSLQSSIRGFLLRRAQNKDMATLLDENHTISRLQGLARAALLRIDVGGLLAELDTFTDEVTHLQAVSRAMLVRADVDCLLGELEAEEDLVLELQSLARGSMVRERFAEKQRFYRENMEKVVKIQSFVRGKIQGQAYKSLTSGKNPPVGTIKGFVHLLNDSDFDFDEELEFERLRQTVVQQVRQNEMADQYITQLDIKIALLVKNKITLDEVIKHQKHFGGHVGAVLSNSDIASKDPFDLKALNKTSRRKLEHYQELFFLLQTQPQYLARVFRRLREQAVSERDCDRIKHLVMGLFGYSQKRREEYYLIKLIVRSVKEEIDHSASLQDYIRCNAFWTKLLAAYIKTPRDRKFTKDLFGPLVKEAIIDNADLDLESDPMQIYRSAINNEELRTGKRSRRRPDVPREEAIRDPETRETFIRHLQDLRDIVDQILALLEDSLHRLPFGIRFIAQQMYEQLLAKYEEEDRGYVLQLVGQWVWKNYLQPALLDPERSGVVERALTQEQKKNLGEIGKVMGQAASGRLFGAENVYLQPLNTYISESIQRLGGIWGNIITVQDAETFFDINEYNDLYAKTKPTLYIKMSDIFSIHQLIAAEAPYICTSPEDTLREVIRDLGSVKSNENELMSVSSSEISLTLTPKLHNMEDPDAEIKALLVETKRCILYIIRVQSGANLLEILVTPPSIEDEERWADLVRDELSAGDRKRGAYSDTNTLIDIGAMSYTELKRTALQHIVELERAGRISRHNQYQDLLNEIAVDIRTKHRRRIQRQRELENVRLTLDRLNDQSSYLEGQLKTYNDYIEQAMITLQNKKGKKRFLMPFTKQWDHERELQRSGRVFKFGSYKYSARNLADKGVLVHWKGYTERQWDRVDLTISSNAVGIFTIDGSSGNMMVPGANAQIPLDDLLQAQFNNTQFMDLFEDQLRVNVNLFLHLIMRKFYNE</sequence>
<dbReference type="HOGENOM" id="CLU_000972_1_1_1"/>
<dbReference type="SMART" id="SM00015">
    <property type="entry name" value="IQ"/>
    <property type="match status" value="8"/>
</dbReference>
<dbReference type="PANTHER" id="PTHR14149">
    <property type="entry name" value="RAS GTPASE-ACTIVATING PROTEIN WITH IQ MOTIF"/>
    <property type="match status" value="1"/>
</dbReference>
<evidence type="ECO:0000259" key="3">
    <source>
        <dbReference type="PROSITE" id="PS50021"/>
    </source>
</evidence>
<name>F2PI83_TRIEC</name>
<dbReference type="Proteomes" id="UP000009169">
    <property type="component" value="Unassembled WGS sequence"/>
</dbReference>
<dbReference type="Gene3D" id="1.10.418.10">
    <property type="entry name" value="Calponin-like domain"/>
    <property type="match status" value="1"/>
</dbReference>
<feature type="region of interest" description="Disordered" evidence="1">
    <location>
        <begin position="1"/>
        <end position="162"/>
    </location>
</feature>
<evidence type="ECO:0000256" key="1">
    <source>
        <dbReference type="SAM" id="MobiDB-lite"/>
    </source>
</evidence>
<dbReference type="EMBL" id="DS995719">
    <property type="protein sequence ID" value="EGE01645.1"/>
    <property type="molecule type" value="Genomic_DNA"/>
</dbReference>
<dbReference type="Gene3D" id="1.20.5.190">
    <property type="match status" value="1"/>
</dbReference>
<dbReference type="GO" id="GO:0005096">
    <property type="term" value="F:GTPase activator activity"/>
    <property type="evidence" value="ECO:0007669"/>
    <property type="project" value="TreeGrafter"/>
</dbReference>
<dbReference type="InterPro" id="IPR001936">
    <property type="entry name" value="RasGAP_dom"/>
</dbReference>
<protein>
    <submittedName>
        <fullName evidence="4">Ras GTPase activating protein</fullName>
    </submittedName>
</protein>
<gene>
    <name evidence="4" type="ORF">TEQG_00691</name>
</gene>
<feature type="region of interest" description="Disordered" evidence="1">
    <location>
        <begin position="426"/>
        <end position="450"/>
    </location>
</feature>
<dbReference type="SUPFAM" id="SSF48350">
    <property type="entry name" value="GTPase activation domain, GAP"/>
    <property type="match status" value="1"/>
</dbReference>
<organism evidence="4 5">
    <name type="scientific">Trichophyton equinum (strain ATCC MYA-4606 / CBS 127.97)</name>
    <name type="common">Horse ringworm fungus</name>
    <dbReference type="NCBI Taxonomy" id="559882"/>
    <lineage>
        <taxon>Eukaryota</taxon>
        <taxon>Fungi</taxon>
        <taxon>Dikarya</taxon>
        <taxon>Ascomycota</taxon>
        <taxon>Pezizomycotina</taxon>
        <taxon>Eurotiomycetes</taxon>
        <taxon>Eurotiomycetidae</taxon>
        <taxon>Onygenales</taxon>
        <taxon>Arthrodermataceae</taxon>
        <taxon>Trichophyton</taxon>
    </lineage>
</organism>
<proteinExistence type="predicted"/>
<feature type="compositionally biased region" description="Acidic residues" evidence="1">
    <location>
        <begin position="436"/>
        <end position="450"/>
    </location>
</feature>
<dbReference type="GO" id="GO:0005516">
    <property type="term" value="F:calmodulin binding"/>
    <property type="evidence" value="ECO:0007669"/>
    <property type="project" value="TreeGrafter"/>
</dbReference>
<evidence type="ECO:0000313" key="5">
    <source>
        <dbReference type="Proteomes" id="UP000009169"/>
    </source>
</evidence>
<accession>F2PI83</accession>
<dbReference type="Pfam" id="PF00307">
    <property type="entry name" value="CH"/>
    <property type="match status" value="1"/>
</dbReference>
<reference evidence="5" key="1">
    <citation type="journal article" date="2012" name="MBio">
        <title>Comparative genome analysis of Trichophyton rubrum and related dermatophytes reveals candidate genes involved in infection.</title>
        <authorList>
            <person name="Martinez D.A."/>
            <person name="Oliver B.G."/>
            <person name="Graeser Y."/>
            <person name="Goldberg J.M."/>
            <person name="Li W."/>
            <person name="Martinez-Rossi N.M."/>
            <person name="Monod M."/>
            <person name="Shelest E."/>
            <person name="Barton R.C."/>
            <person name="Birch E."/>
            <person name="Brakhage A.A."/>
            <person name="Chen Z."/>
            <person name="Gurr S.J."/>
            <person name="Heiman D."/>
            <person name="Heitman J."/>
            <person name="Kosti I."/>
            <person name="Rossi A."/>
            <person name="Saif S."/>
            <person name="Samalova M."/>
            <person name="Saunders C.W."/>
            <person name="Shea T."/>
            <person name="Summerbell R.C."/>
            <person name="Xu J."/>
            <person name="Young S."/>
            <person name="Zeng Q."/>
            <person name="Birren B.W."/>
            <person name="Cuomo C.A."/>
            <person name="White T.C."/>
        </authorList>
    </citation>
    <scope>NUCLEOTIDE SEQUENCE [LARGE SCALE GENOMIC DNA]</scope>
    <source>
        <strain evidence="5">ATCC MYA-4606 / CBS 127.97</strain>
    </source>
</reference>
<feature type="compositionally biased region" description="Polar residues" evidence="1">
    <location>
        <begin position="190"/>
        <end position="203"/>
    </location>
</feature>
<dbReference type="SMART" id="SM00323">
    <property type="entry name" value="RasGAP"/>
    <property type="match status" value="1"/>
</dbReference>
<dbReference type="GO" id="GO:0051015">
    <property type="term" value="F:actin filament binding"/>
    <property type="evidence" value="ECO:0007669"/>
    <property type="project" value="TreeGrafter"/>
</dbReference>
<dbReference type="SUPFAM" id="SSF47576">
    <property type="entry name" value="Calponin-homology domain, CH-domain"/>
    <property type="match status" value="1"/>
</dbReference>
<dbReference type="OrthoDB" id="775356at2759"/>
<feature type="compositionally biased region" description="Low complexity" evidence="1">
    <location>
        <begin position="28"/>
        <end position="47"/>
    </location>
</feature>
<dbReference type="Gene3D" id="1.10.506.10">
    <property type="entry name" value="GTPase Activation - p120gap, domain 1"/>
    <property type="match status" value="1"/>
</dbReference>
<feature type="compositionally biased region" description="Polar residues" evidence="1">
    <location>
        <begin position="132"/>
        <end position="160"/>
    </location>
</feature>
<dbReference type="CDD" id="cd21206">
    <property type="entry name" value="CH_IQGAP"/>
    <property type="match status" value="1"/>
</dbReference>
<dbReference type="SUPFAM" id="SSF143885">
    <property type="entry name" value="RGC domain-like"/>
    <property type="match status" value="1"/>
</dbReference>
<feature type="domain" description="Ras-GAP" evidence="2">
    <location>
        <begin position="1123"/>
        <end position="1339"/>
    </location>
</feature>
<dbReference type="InterPro" id="IPR000048">
    <property type="entry name" value="IQ_motif_EF-hand-BS"/>
</dbReference>
<dbReference type="InterPro" id="IPR036872">
    <property type="entry name" value="CH_dom_sf"/>
</dbReference>